<gene>
    <name evidence="1" type="ORF">L1049_008984</name>
</gene>
<dbReference type="Proteomes" id="UP001415857">
    <property type="component" value="Unassembled WGS sequence"/>
</dbReference>
<proteinExistence type="predicted"/>
<evidence type="ECO:0000313" key="2">
    <source>
        <dbReference type="Proteomes" id="UP001415857"/>
    </source>
</evidence>
<reference evidence="1 2" key="1">
    <citation type="journal article" date="2024" name="Plant J.">
        <title>Genome sequences and population genomics reveal climatic adaptation and genomic divergence between two closely related sweetgum species.</title>
        <authorList>
            <person name="Xu W.Q."/>
            <person name="Ren C.Q."/>
            <person name="Zhang X.Y."/>
            <person name="Comes H.P."/>
            <person name="Liu X.H."/>
            <person name="Li Y.G."/>
            <person name="Kettle C.J."/>
            <person name="Jalonen R."/>
            <person name="Gaisberger H."/>
            <person name="Ma Y.Z."/>
            <person name="Qiu Y.X."/>
        </authorList>
    </citation>
    <scope>NUCLEOTIDE SEQUENCE [LARGE SCALE GENOMIC DNA]</scope>
    <source>
        <strain evidence="1">Hangzhou</strain>
    </source>
</reference>
<protein>
    <submittedName>
        <fullName evidence="1">Uncharacterized protein</fullName>
    </submittedName>
</protein>
<organism evidence="1 2">
    <name type="scientific">Liquidambar formosana</name>
    <name type="common">Formosan gum</name>
    <dbReference type="NCBI Taxonomy" id="63359"/>
    <lineage>
        <taxon>Eukaryota</taxon>
        <taxon>Viridiplantae</taxon>
        <taxon>Streptophyta</taxon>
        <taxon>Embryophyta</taxon>
        <taxon>Tracheophyta</taxon>
        <taxon>Spermatophyta</taxon>
        <taxon>Magnoliopsida</taxon>
        <taxon>eudicotyledons</taxon>
        <taxon>Gunneridae</taxon>
        <taxon>Pentapetalae</taxon>
        <taxon>Saxifragales</taxon>
        <taxon>Altingiaceae</taxon>
        <taxon>Liquidambar</taxon>
    </lineage>
</organism>
<name>A0AAP0SAP1_LIQFO</name>
<comment type="caution">
    <text evidence="1">The sequence shown here is derived from an EMBL/GenBank/DDBJ whole genome shotgun (WGS) entry which is preliminary data.</text>
</comment>
<dbReference type="EMBL" id="JBBPBK010000002">
    <property type="protein sequence ID" value="KAK9290806.1"/>
    <property type="molecule type" value="Genomic_DNA"/>
</dbReference>
<dbReference type="AlphaFoldDB" id="A0AAP0SAP1"/>
<accession>A0AAP0SAP1</accession>
<sequence length="97" mass="10789">MSGRHEKEKGVSEQERGSISGILTAVGAHASTLEILRVDHSGQAASINEKAQETFQQRYMQASTSYSHDPKLTRELITEPKPNYSWRIASGPRKMGF</sequence>
<keyword evidence="2" id="KW-1185">Reference proteome</keyword>
<evidence type="ECO:0000313" key="1">
    <source>
        <dbReference type="EMBL" id="KAK9290806.1"/>
    </source>
</evidence>